<accession>A0A418WRC7</accession>
<gene>
    <name evidence="3" type="ORF">D3876_05890</name>
</gene>
<dbReference type="Pfam" id="PF01425">
    <property type="entry name" value="Amidase"/>
    <property type="match status" value="1"/>
</dbReference>
<comment type="caution">
    <text evidence="3">The sequence shown here is derived from an EMBL/GenBank/DDBJ whole genome shotgun (WGS) entry which is preliminary data.</text>
</comment>
<dbReference type="AlphaFoldDB" id="A0A418WRC7"/>
<dbReference type="Gene3D" id="3.90.1300.10">
    <property type="entry name" value="Amidase signature (AS) domain"/>
    <property type="match status" value="1"/>
</dbReference>
<dbReference type="InterPro" id="IPR023631">
    <property type="entry name" value="Amidase_dom"/>
</dbReference>
<dbReference type="OrthoDB" id="7490557at2"/>
<comment type="similarity">
    <text evidence="1">Belongs to the amidase family.</text>
</comment>
<evidence type="ECO:0000313" key="4">
    <source>
        <dbReference type="Proteomes" id="UP000286100"/>
    </source>
</evidence>
<reference evidence="3 4" key="1">
    <citation type="submission" date="2018-09" db="EMBL/GenBank/DDBJ databases">
        <authorList>
            <person name="Zhu H."/>
        </authorList>
    </citation>
    <scope>NUCLEOTIDE SEQUENCE [LARGE SCALE GENOMIC DNA]</scope>
    <source>
        <strain evidence="3 4">K2R01-6</strain>
    </source>
</reference>
<dbReference type="SUPFAM" id="SSF75304">
    <property type="entry name" value="Amidase signature (AS) enzymes"/>
    <property type="match status" value="1"/>
</dbReference>
<dbReference type="PANTHER" id="PTHR11895">
    <property type="entry name" value="TRANSAMIDASE"/>
    <property type="match status" value="1"/>
</dbReference>
<sequence>MIPLHRLDISGLRAAYAAGETTPAAVVEHYLARIDAHDAAIHAYVEVDRDGARAAAEESGRRIADGTARPLEGVPVAVKANIAVSGLDWNAGMEARRGITAAEDAEAVRRLRAAGAIILGTLNMHEAALGATTDNAWFGRTINPHREGYTPGGSSGGSGAAVSAGLCVASLGTDTMGSVRIPAAYNGVYGIKPTHGTIPDAGLVPLSEWLDSIGPIARSIDDLEVVLAVLAEPAPATSMLTRLVLLDSFDDLDCEPAVLDAYRRALALLEDMPRTALTLHDTAADVRFAGFVVAARELITHLGATRTETADRLSDELRFMLDYADSRSDADVARAETIIDRTRTRVRDAMGSDGVLLMPTAPQAAFRHSTRPPANQSAFTAFANIAGLPAISIPAGLDDDDLPVAVQLVGAPHSEAALIALAKKLDAGLAGFVPSPLM</sequence>
<dbReference type="RefSeq" id="WP_119760287.1">
    <property type="nucleotide sequence ID" value="NZ_QYUM01000002.1"/>
</dbReference>
<feature type="domain" description="Amidase" evidence="2">
    <location>
        <begin position="26"/>
        <end position="418"/>
    </location>
</feature>
<protein>
    <submittedName>
        <fullName evidence="3">Amidase</fullName>
    </submittedName>
</protein>
<dbReference type="InterPro" id="IPR000120">
    <property type="entry name" value="Amidase"/>
</dbReference>
<dbReference type="InterPro" id="IPR036928">
    <property type="entry name" value="AS_sf"/>
</dbReference>
<evidence type="ECO:0000256" key="1">
    <source>
        <dbReference type="ARBA" id="ARBA00009199"/>
    </source>
</evidence>
<proteinExistence type="inferred from homology"/>
<dbReference type="GO" id="GO:0003824">
    <property type="term" value="F:catalytic activity"/>
    <property type="evidence" value="ECO:0007669"/>
    <property type="project" value="InterPro"/>
</dbReference>
<dbReference type="Proteomes" id="UP000286100">
    <property type="component" value="Unassembled WGS sequence"/>
</dbReference>
<evidence type="ECO:0000259" key="2">
    <source>
        <dbReference type="Pfam" id="PF01425"/>
    </source>
</evidence>
<organism evidence="3 4">
    <name type="scientific">Sphingomonas cavernae</name>
    <dbReference type="NCBI Taxonomy" id="2320861"/>
    <lineage>
        <taxon>Bacteria</taxon>
        <taxon>Pseudomonadati</taxon>
        <taxon>Pseudomonadota</taxon>
        <taxon>Alphaproteobacteria</taxon>
        <taxon>Sphingomonadales</taxon>
        <taxon>Sphingomonadaceae</taxon>
        <taxon>Sphingomonas</taxon>
    </lineage>
</organism>
<keyword evidence="4" id="KW-1185">Reference proteome</keyword>
<dbReference type="PANTHER" id="PTHR11895:SF7">
    <property type="entry name" value="GLUTAMYL-TRNA(GLN) AMIDOTRANSFERASE SUBUNIT A, MITOCHONDRIAL"/>
    <property type="match status" value="1"/>
</dbReference>
<evidence type="ECO:0000313" key="3">
    <source>
        <dbReference type="EMBL" id="RJF93818.1"/>
    </source>
</evidence>
<dbReference type="EMBL" id="QYUM01000002">
    <property type="protein sequence ID" value="RJF93818.1"/>
    <property type="molecule type" value="Genomic_DNA"/>
</dbReference>
<name>A0A418WRC7_9SPHN</name>